<dbReference type="PANTHER" id="PTHR10336:SF36">
    <property type="entry name" value="1-PHOSPHATIDYLINOSITOL 4,5-BISPHOSPHATE PHOSPHODIESTERASE BETA-4"/>
    <property type="match status" value="1"/>
</dbReference>
<feature type="compositionally biased region" description="Polar residues" evidence="7">
    <location>
        <begin position="1043"/>
        <end position="1052"/>
    </location>
</feature>
<feature type="compositionally biased region" description="Low complexity" evidence="7">
    <location>
        <begin position="1012"/>
        <end position="1032"/>
    </location>
</feature>
<dbReference type="Gene3D" id="2.60.40.150">
    <property type="entry name" value="C2 domain"/>
    <property type="match status" value="1"/>
</dbReference>
<feature type="compositionally biased region" description="Polar residues" evidence="7">
    <location>
        <begin position="87"/>
        <end position="105"/>
    </location>
</feature>
<feature type="region of interest" description="Disordered" evidence="7">
    <location>
        <begin position="51"/>
        <end position="105"/>
    </location>
</feature>
<keyword evidence="2 6" id="KW-0378">Hydrolase</keyword>
<dbReference type="InterPro" id="IPR035892">
    <property type="entry name" value="C2_domain_sf"/>
</dbReference>
<comment type="catalytic activity">
    <reaction evidence="6">
        <text>a 1,2-diacyl-sn-glycero-3-phospho-(1D-myo-inositol-4,5-bisphosphate) + H2O = 1D-myo-inositol 1,4,5-trisphosphate + a 1,2-diacyl-sn-glycerol + H(+)</text>
        <dbReference type="Rhea" id="RHEA:33179"/>
        <dbReference type="ChEBI" id="CHEBI:15377"/>
        <dbReference type="ChEBI" id="CHEBI:15378"/>
        <dbReference type="ChEBI" id="CHEBI:17815"/>
        <dbReference type="ChEBI" id="CHEBI:58456"/>
        <dbReference type="ChEBI" id="CHEBI:203600"/>
        <dbReference type="EC" id="3.1.4.11"/>
    </reaction>
</comment>
<dbReference type="Pfam" id="PF00388">
    <property type="entry name" value="PI-PLC-X"/>
    <property type="match status" value="1"/>
</dbReference>
<dbReference type="EC" id="3.1.4.11" evidence="1 6"/>
<dbReference type="SUPFAM" id="SSF51695">
    <property type="entry name" value="PLC-like phosphodiesterases"/>
    <property type="match status" value="1"/>
</dbReference>
<dbReference type="InterPro" id="IPR000008">
    <property type="entry name" value="C2_dom"/>
</dbReference>
<feature type="region of interest" description="Disordered" evidence="7">
    <location>
        <begin position="974"/>
        <end position="1067"/>
    </location>
</feature>
<dbReference type="Gene3D" id="3.20.20.190">
    <property type="entry name" value="Phosphatidylinositol (PI) phosphodiesterase"/>
    <property type="match status" value="1"/>
</dbReference>
<dbReference type="PRINTS" id="PR00390">
    <property type="entry name" value="PHPHLIPASEC"/>
</dbReference>
<evidence type="ECO:0000313" key="10">
    <source>
        <dbReference type="EMBL" id="KAF2669782.1"/>
    </source>
</evidence>
<proteinExistence type="predicted"/>
<sequence>MSRSPGDIVRRLSKGAHSRLGHRRGSNVNTSRDLSAGPMVMRRLSGSVRVPFDGSRATIDNNPEISDLDLDSEDDEAVNDLEDRSSTKIPSAAQSRPSMASSTASDGIGPLVPAILRAGTTVTKVAKKGKKPKEIRLRLDFEAAKFSWDTGLSKQVYIDDVQSIQDGLEAKEYRNALGYLDPEIGKRWFTIVYRDVSRTIGAQKTMHLIAEDESTCRHWIETINQIQRTRIETMTNIRKGGAKSLKDIWKSEVHAKVPGAEFDGSVELDFDNIKILCRKKLGINCSDAKLREQFLRADQDHTSGLNFQQFRMFIKRLRKRHDIKQIFQSILSREDSSSGKKELDQDTCFRFLRDTQGIDVDKHLDWWTGMFEKYCQKSRERPVGAEPATYTTMHFPAFQAFLLIPEVSGDISHYTSGQPLNRPLNEYFVSSSHNTYLPGKQVLDESTTQAYVNALSRNCRCIEIDCWNGEDGEPIVMHGRAFTSSIGFTDCIKVINENAFRSSDYPLIISLEVHCNPAQQVVMVNRMHSIFGARLLTAPIDDSLTLPTPEELRNRILIKVKASSQELTEFGNSMESLPRRPRGLSSPFVKPVRADIGSLDSIGASPLTIPLSKSSTLSQPDTEQTLISSSMPTTSHLNSIASVGSPICQTSSSEDSDVHAGSSKKKMTSKIVRALGDLGIYTKGIKYSDFKSNEGRTFNHIYSFAEKTFESICNKENKGAKAQLEKHNRRYLMRVYPSATRIRSDNFEPLKFWRRGVQFAALNWQTNDLGMQLNTAMFAGGDDSLGYVLKPADLRPSDASIDPESQKPEKKRVKFSIDVISGHQLPRARGQNSDIATNPYVEVEVFVAEDKGQSHAIGEGSQDPSDSRNIGAPLRLRTSIAERNVYDPSYHQKFNVTVHTRYPSLVFIRWTVHHSDNGRNYSNSKIPMASYTAKLESLRQGYRAIPLTNVAGERFYFSSVFCKIHKEDIIPVSPEESLQHSTSPPQKGRGIMSRVFGTRNRTPSTKRKETDSAPAYSTSPPATASSTHPWPTHAQTFPPCGPISSNSDTSVRTVVEPAASEKRSLQQ</sequence>
<dbReference type="InterPro" id="IPR017946">
    <property type="entry name" value="PLC-like_Pdiesterase_TIM-brl"/>
</dbReference>
<dbReference type="InterPro" id="IPR001711">
    <property type="entry name" value="PLipase_C_Pinositol-sp_Y"/>
</dbReference>
<dbReference type="EMBL" id="MU004234">
    <property type="protein sequence ID" value="KAF2669782.1"/>
    <property type="molecule type" value="Genomic_DNA"/>
</dbReference>
<evidence type="ECO:0000256" key="4">
    <source>
        <dbReference type="ARBA" id="ARBA00023098"/>
    </source>
</evidence>
<dbReference type="GO" id="GO:0051209">
    <property type="term" value="P:release of sequestered calcium ion into cytosol"/>
    <property type="evidence" value="ECO:0007669"/>
    <property type="project" value="TreeGrafter"/>
</dbReference>
<name>A0A6A6UCA7_9PEZI</name>
<feature type="domain" description="C2" evidence="8">
    <location>
        <begin position="795"/>
        <end position="949"/>
    </location>
</feature>
<dbReference type="GO" id="GO:0016042">
    <property type="term" value="P:lipid catabolic process"/>
    <property type="evidence" value="ECO:0007669"/>
    <property type="project" value="UniProtKB-KW"/>
</dbReference>
<dbReference type="PANTHER" id="PTHR10336">
    <property type="entry name" value="PHOSPHOINOSITIDE-SPECIFIC PHOSPHOLIPASE C FAMILY PROTEIN"/>
    <property type="match status" value="1"/>
</dbReference>
<dbReference type="SUPFAM" id="SSF47473">
    <property type="entry name" value="EF-hand"/>
    <property type="match status" value="1"/>
</dbReference>
<dbReference type="GO" id="GO:0004435">
    <property type="term" value="F:phosphatidylinositol-4,5-bisphosphate phospholipase C activity"/>
    <property type="evidence" value="ECO:0007669"/>
    <property type="project" value="UniProtKB-EC"/>
</dbReference>
<dbReference type="Pfam" id="PF00387">
    <property type="entry name" value="PI-PLC-Y"/>
    <property type="match status" value="1"/>
</dbReference>
<evidence type="ECO:0000256" key="5">
    <source>
        <dbReference type="ARBA" id="ARBA00023224"/>
    </source>
</evidence>
<evidence type="ECO:0000313" key="11">
    <source>
        <dbReference type="Proteomes" id="UP000799302"/>
    </source>
</evidence>
<keyword evidence="3 6" id="KW-0442">Lipid degradation</keyword>
<dbReference type="SMART" id="SM00148">
    <property type="entry name" value="PLCXc"/>
    <property type="match status" value="1"/>
</dbReference>
<keyword evidence="11" id="KW-1185">Reference proteome</keyword>
<dbReference type="InterPro" id="IPR011992">
    <property type="entry name" value="EF-hand-dom_pair"/>
</dbReference>
<evidence type="ECO:0000256" key="6">
    <source>
        <dbReference type="RuleBase" id="RU361133"/>
    </source>
</evidence>
<evidence type="ECO:0000259" key="9">
    <source>
        <dbReference type="PROSITE" id="PS50008"/>
    </source>
</evidence>
<gene>
    <name evidence="10" type="ORF">BT63DRAFT_432453</name>
</gene>
<dbReference type="PROSITE" id="PS50004">
    <property type="entry name" value="C2"/>
    <property type="match status" value="1"/>
</dbReference>
<dbReference type="InterPro" id="IPR001192">
    <property type="entry name" value="PI-PLC_fam"/>
</dbReference>
<dbReference type="InterPro" id="IPR011993">
    <property type="entry name" value="PH-like_dom_sf"/>
</dbReference>
<dbReference type="PROSITE" id="PS50008">
    <property type="entry name" value="PIPLC_Y_DOMAIN"/>
    <property type="match status" value="1"/>
</dbReference>
<dbReference type="OrthoDB" id="269822at2759"/>
<dbReference type="PROSITE" id="PS50007">
    <property type="entry name" value="PIPLC_X_DOMAIN"/>
    <property type="match status" value="1"/>
</dbReference>
<dbReference type="FunFam" id="3.20.20.190:FF:000049">
    <property type="entry name" value="Phosphoinositide phospholipase C"/>
    <property type="match status" value="1"/>
</dbReference>
<dbReference type="SMART" id="SM00239">
    <property type="entry name" value="C2"/>
    <property type="match status" value="1"/>
</dbReference>
<dbReference type="CDD" id="cd08598">
    <property type="entry name" value="PI-PLC1c_yeast"/>
    <property type="match status" value="1"/>
</dbReference>
<reference evidence="10" key="1">
    <citation type="journal article" date="2020" name="Stud. Mycol.">
        <title>101 Dothideomycetes genomes: a test case for predicting lifestyles and emergence of pathogens.</title>
        <authorList>
            <person name="Haridas S."/>
            <person name="Albert R."/>
            <person name="Binder M."/>
            <person name="Bloem J."/>
            <person name="Labutti K."/>
            <person name="Salamov A."/>
            <person name="Andreopoulos B."/>
            <person name="Baker S."/>
            <person name="Barry K."/>
            <person name="Bills G."/>
            <person name="Bluhm B."/>
            <person name="Cannon C."/>
            <person name="Castanera R."/>
            <person name="Culley D."/>
            <person name="Daum C."/>
            <person name="Ezra D."/>
            <person name="Gonzalez J."/>
            <person name="Henrissat B."/>
            <person name="Kuo A."/>
            <person name="Liang C."/>
            <person name="Lipzen A."/>
            <person name="Lutzoni F."/>
            <person name="Magnuson J."/>
            <person name="Mondo S."/>
            <person name="Nolan M."/>
            <person name="Ohm R."/>
            <person name="Pangilinan J."/>
            <person name="Park H.-J."/>
            <person name="Ramirez L."/>
            <person name="Alfaro M."/>
            <person name="Sun H."/>
            <person name="Tritt A."/>
            <person name="Yoshinaga Y."/>
            <person name="Zwiers L.-H."/>
            <person name="Turgeon B."/>
            <person name="Goodwin S."/>
            <person name="Spatafora J."/>
            <person name="Crous P."/>
            <person name="Grigoriev I."/>
        </authorList>
    </citation>
    <scope>NUCLEOTIDE SEQUENCE</scope>
    <source>
        <strain evidence="10">CBS 115976</strain>
    </source>
</reference>
<dbReference type="SUPFAM" id="SSF49562">
    <property type="entry name" value="C2 domain (Calcium/lipid-binding domain, CaLB)"/>
    <property type="match status" value="1"/>
</dbReference>
<dbReference type="AlphaFoldDB" id="A0A6A6UCA7"/>
<evidence type="ECO:0000256" key="7">
    <source>
        <dbReference type="SAM" id="MobiDB-lite"/>
    </source>
</evidence>
<keyword evidence="4 6" id="KW-0443">Lipid metabolism</keyword>
<protein>
    <recommendedName>
        <fullName evidence="1 6">Phosphoinositide phospholipase C</fullName>
        <ecNumber evidence="1 6">3.1.4.11</ecNumber>
    </recommendedName>
</protein>
<evidence type="ECO:0000259" key="8">
    <source>
        <dbReference type="PROSITE" id="PS50004"/>
    </source>
</evidence>
<feature type="domain" description="PI-PLC Y-box" evidence="9">
    <location>
        <begin position="675"/>
        <end position="795"/>
    </location>
</feature>
<accession>A0A6A6UCA7</accession>
<evidence type="ECO:0000256" key="2">
    <source>
        <dbReference type="ARBA" id="ARBA00022801"/>
    </source>
</evidence>
<feature type="compositionally biased region" description="Basic residues" evidence="7">
    <location>
        <begin position="11"/>
        <end position="25"/>
    </location>
</feature>
<dbReference type="Proteomes" id="UP000799302">
    <property type="component" value="Unassembled WGS sequence"/>
</dbReference>
<dbReference type="CDD" id="cd00275">
    <property type="entry name" value="C2_PLC_like"/>
    <property type="match status" value="1"/>
</dbReference>
<feature type="region of interest" description="Disordered" evidence="7">
    <location>
        <begin position="1"/>
        <end position="38"/>
    </location>
</feature>
<evidence type="ECO:0000256" key="1">
    <source>
        <dbReference type="ARBA" id="ARBA00012368"/>
    </source>
</evidence>
<dbReference type="InterPro" id="IPR000909">
    <property type="entry name" value="PLipase_C_PInositol-sp_X_dom"/>
</dbReference>
<dbReference type="SMART" id="SM00149">
    <property type="entry name" value="PLCYc"/>
    <property type="match status" value="1"/>
</dbReference>
<dbReference type="Gene3D" id="2.30.29.30">
    <property type="entry name" value="Pleckstrin-homology domain (PH domain)/Phosphotyrosine-binding domain (PTB)"/>
    <property type="match status" value="1"/>
</dbReference>
<feature type="compositionally biased region" description="Acidic residues" evidence="7">
    <location>
        <begin position="66"/>
        <end position="80"/>
    </location>
</feature>
<keyword evidence="5" id="KW-0807">Transducer</keyword>
<organism evidence="10 11">
    <name type="scientific">Microthyrium microscopicum</name>
    <dbReference type="NCBI Taxonomy" id="703497"/>
    <lineage>
        <taxon>Eukaryota</taxon>
        <taxon>Fungi</taxon>
        <taxon>Dikarya</taxon>
        <taxon>Ascomycota</taxon>
        <taxon>Pezizomycotina</taxon>
        <taxon>Dothideomycetes</taxon>
        <taxon>Dothideomycetes incertae sedis</taxon>
        <taxon>Microthyriales</taxon>
        <taxon>Microthyriaceae</taxon>
        <taxon>Microthyrium</taxon>
    </lineage>
</organism>
<evidence type="ECO:0000256" key="3">
    <source>
        <dbReference type="ARBA" id="ARBA00022963"/>
    </source>
</evidence>
<dbReference type="SUPFAM" id="SSF50729">
    <property type="entry name" value="PH domain-like"/>
    <property type="match status" value="1"/>
</dbReference>
<dbReference type="GO" id="GO:0048015">
    <property type="term" value="P:phosphatidylinositol-mediated signaling"/>
    <property type="evidence" value="ECO:0007669"/>
    <property type="project" value="TreeGrafter"/>
</dbReference>